<evidence type="ECO:0000256" key="3">
    <source>
        <dbReference type="ARBA" id="ARBA00023235"/>
    </source>
</evidence>
<dbReference type="AlphaFoldDB" id="A0A6M4MGH9"/>
<accession>A0A6M4MGH9</accession>
<dbReference type="GO" id="GO:0005975">
    <property type="term" value="P:carbohydrate metabolic process"/>
    <property type="evidence" value="ECO:0007669"/>
    <property type="project" value="InterPro"/>
</dbReference>
<gene>
    <name evidence="5" type="ORF">CA267_016830</name>
</gene>
<dbReference type="PANTHER" id="PTHR15108">
    <property type="entry name" value="N-ACYLGLUCOSAMINE-2-EPIMERASE"/>
    <property type="match status" value="1"/>
</dbReference>
<reference evidence="5 6" key="2">
    <citation type="submission" date="2020-04" db="EMBL/GenBank/DDBJ databases">
        <title>Complete genome sequence of Alteromonas pelagimontana 5.12T.</title>
        <authorList>
            <person name="Sinha R.K."/>
            <person name="Krishnan K.P."/>
            <person name="Kurian J.P."/>
        </authorList>
    </citation>
    <scope>NUCLEOTIDE SEQUENCE [LARGE SCALE GENOMIC DNA]</scope>
    <source>
        <strain evidence="5 6">5.12</strain>
    </source>
</reference>
<comment type="function">
    <text evidence="4">Catalyzes the reversible epimerization of cellobiose to 4-O-beta-D-glucopyranosyl-D-mannose (Glc-Man).</text>
</comment>
<keyword evidence="3 4" id="KW-0413">Isomerase</keyword>
<dbReference type="HAMAP" id="MF_00929">
    <property type="entry name" value="Cellobiose_2_epim"/>
    <property type="match status" value="1"/>
</dbReference>
<comment type="similarity">
    <text evidence="2">Belongs to the N-acylglucosamine 2-epimerase family.</text>
</comment>
<reference evidence="6" key="1">
    <citation type="submission" date="2014-12" db="EMBL/GenBank/DDBJ databases">
        <title>Complete genome sequence of a multi-drug resistant Klebsiella pneumoniae.</title>
        <authorList>
            <person name="Hua X."/>
            <person name="Chen Q."/>
            <person name="Li X."/>
            <person name="Feng Y."/>
            <person name="Ruan Z."/>
            <person name="Yu Y."/>
        </authorList>
    </citation>
    <scope>NUCLEOTIDE SEQUENCE [LARGE SCALE GENOMIC DNA]</scope>
    <source>
        <strain evidence="6">5.12</strain>
    </source>
</reference>
<dbReference type="Proteomes" id="UP000219285">
    <property type="component" value="Chromosome"/>
</dbReference>
<evidence type="ECO:0000256" key="4">
    <source>
        <dbReference type="HAMAP-Rule" id="MF_00929"/>
    </source>
</evidence>
<evidence type="ECO:0000256" key="2">
    <source>
        <dbReference type="ARBA" id="ARBA00008558"/>
    </source>
</evidence>
<comment type="similarity">
    <text evidence="4">Belongs to the cellobiose 2-epimerase family.</text>
</comment>
<dbReference type="EMBL" id="CP052766">
    <property type="protein sequence ID" value="QJR82294.1"/>
    <property type="molecule type" value="Genomic_DNA"/>
</dbReference>
<name>A0A6M4MGH9_9ALTE</name>
<dbReference type="InterPro" id="IPR028584">
    <property type="entry name" value="Cellobiose_2_epim"/>
</dbReference>
<dbReference type="Pfam" id="PF07221">
    <property type="entry name" value="GlcNAc_2-epim"/>
    <property type="match status" value="1"/>
</dbReference>
<dbReference type="InterPro" id="IPR010819">
    <property type="entry name" value="AGE/CE"/>
</dbReference>
<evidence type="ECO:0000313" key="5">
    <source>
        <dbReference type="EMBL" id="QJR82294.1"/>
    </source>
</evidence>
<keyword evidence="6" id="KW-1185">Reference proteome</keyword>
<dbReference type="Gene3D" id="1.50.10.10">
    <property type="match status" value="1"/>
</dbReference>
<organism evidence="5 6">
    <name type="scientific">Alteromonas pelagimontana</name>
    <dbReference type="NCBI Taxonomy" id="1858656"/>
    <lineage>
        <taxon>Bacteria</taxon>
        <taxon>Pseudomonadati</taxon>
        <taxon>Pseudomonadota</taxon>
        <taxon>Gammaproteobacteria</taxon>
        <taxon>Alteromonadales</taxon>
        <taxon>Alteromonadaceae</taxon>
        <taxon>Alteromonas/Salinimonas group</taxon>
        <taxon>Alteromonas</taxon>
    </lineage>
</organism>
<protein>
    <recommendedName>
        <fullName evidence="4">Cellobiose 2-epimerase</fullName>
        <shortName evidence="4">CE</shortName>
        <ecNumber evidence="4">5.1.3.11</ecNumber>
    </recommendedName>
</protein>
<dbReference type="InterPro" id="IPR012341">
    <property type="entry name" value="6hp_glycosidase-like_sf"/>
</dbReference>
<dbReference type="SUPFAM" id="SSF48208">
    <property type="entry name" value="Six-hairpin glycosidases"/>
    <property type="match status" value="1"/>
</dbReference>
<proteinExistence type="inferred from homology"/>
<comment type="catalytic activity">
    <reaction evidence="1 4">
        <text>D-cellobiose = beta-D-glucosyl-(1-&gt;4)-D-mannopyranose</text>
        <dbReference type="Rhea" id="RHEA:23384"/>
        <dbReference type="ChEBI" id="CHEBI:17057"/>
        <dbReference type="ChEBI" id="CHEBI:47931"/>
        <dbReference type="EC" id="5.1.3.11"/>
    </reaction>
</comment>
<dbReference type="KEGG" id="apel:CA267_016830"/>
<evidence type="ECO:0000256" key="1">
    <source>
        <dbReference type="ARBA" id="ARBA00001470"/>
    </source>
</evidence>
<dbReference type="RefSeq" id="WP_075609711.1">
    <property type="nucleotide sequence ID" value="NZ_CP052766.1"/>
</dbReference>
<dbReference type="OrthoDB" id="5141876at2"/>
<dbReference type="GO" id="GO:0047736">
    <property type="term" value="F:cellobiose epimerase activity"/>
    <property type="evidence" value="ECO:0007669"/>
    <property type="project" value="UniProtKB-UniRule"/>
</dbReference>
<sequence>MAVAALPYKPFSREAVLGELEGIANWWATIAVDEEQGGFFGEVDAFSKPVSGAPKGVILNTRILWFFSELALFNGDTRYTALATRAYEWICHNLVDHEFGGLFWEADSAGHLVQGKKQSYAQCFGIYALSRYYALTQNSEALVLAKTCFQLVEKHARDRENGGYIEACTREWGAIEDFRLSEKDLNCPKSMNTHLHVLEAYSALYRVHADDEVSEALQHIVDTFLERIMDGATGHLKLFFSQKWEDLSATVSFGHDIEASWLLHEAVEILADEKRKAQAESVILALAEKTLRQGMSDAGFLCDDADVSSGHRKNISFWWVQAEALVGFFNAYLLTGNSGYYHTCETIWSFIQRYHKDDQGGEWYWTAKCHHAPAEPTYKAGFWKAPYHSGRAMMELCHRFDKLTPR</sequence>
<dbReference type="InterPro" id="IPR008928">
    <property type="entry name" value="6-hairpin_glycosidase_sf"/>
</dbReference>
<dbReference type="EC" id="5.1.3.11" evidence="4"/>
<evidence type="ECO:0000313" key="6">
    <source>
        <dbReference type="Proteomes" id="UP000219285"/>
    </source>
</evidence>